<reference evidence="5 6" key="1">
    <citation type="submission" date="2020-05" db="EMBL/GenBank/DDBJ databases">
        <title>Flexivirga sp. ID2601S isolated from air conditioner.</title>
        <authorList>
            <person name="Kim D.H."/>
        </authorList>
    </citation>
    <scope>NUCLEOTIDE SEQUENCE [LARGE SCALE GENOMIC DNA]</scope>
    <source>
        <strain evidence="5 6">ID2601S</strain>
    </source>
</reference>
<dbReference type="GO" id="GO:0032259">
    <property type="term" value="P:methylation"/>
    <property type="evidence" value="ECO:0007669"/>
    <property type="project" value="UniProtKB-KW"/>
</dbReference>
<evidence type="ECO:0000259" key="4">
    <source>
        <dbReference type="Pfam" id="PF08241"/>
    </source>
</evidence>
<dbReference type="RefSeq" id="WP_171156874.1">
    <property type="nucleotide sequence ID" value="NZ_JABENB010000002.1"/>
</dbReference>
<name>A0A849ALZ2_9MICO</name>
<dbReference type="Gene3D" id="3.40.50.150">
    <property type="entry name" value="Vaccinia Virus protein VP39"/>
    <property type="match status" value="1"/>
</dbReference>
<evidence type="ECO:0000256" key="1">
    <source>
        <dbReference type="ARBA" id="ARBA00008361"/>
    </source>
</evidence>
<dbReference type="InterPro" id="IPR029063">
    <property type="entry name" value="SAM-dependent_MTases_sf"/>
</dbReference>
<feature type="domain" description="Methyltransferase type 11" evidence="4">
    <location>
        <begin position="52"/>
        <end position="148"/>
    </location>
</feature>
<protein>
    <submittedName>
        <fullName evidence="5">Class I SAM-dependent methyltransferase</fullName>
    </submittedName>
</protein>
<dbReference type="PANTHER" id="PTHR44942">
    <property type="entry name" value="METHYLTRANSF_11 DOMAIN-CONTAINING PROTEIN"/>
    <property type="match status" value="1"/>
</dbReference>
<evidence type="ECO:0000313" key="5">
    <source>
        <dbReference type="EMBL" id="NNG40526.1"/>
    </source>
</evidence>
<dbReference type="EMBL" id="JABENB010000002">
    <property type="protein sequence ID" value="NNG40526.1"/>
    <property type="molecule type" value="Genomic_DNA"/>
</dbReference>
<dbReference type="PANTHER" id="PTHR44942:SF4">
    <property type="entry name" value="METHYLTRANSFERASE TYPE 11 DOMAIN-CONTAINING PROTEIN"/>
    <property type="match status" value="1"/>
</dbReference>
<dbReference type="InterPro" id="IPR013216">
    <property type="entry name" value="Methyltransf_11"/>
</dbReference>
<dbReference type="AlphaFoldDB" id="A0A849ALZ2"/>
<keyword evidence="3 5" id="KW-0808">Transferase</keyword>
<dbReference type="Proteomes" id="UP000557772">
    <property type="component" value="Unassembled WGS sequence"/>
</dbReference>
<evidence type="ECO:0000256" key="3">
    <source>
        <dbReference type="ARBA" id="ARBA00022679"/>
    </source>
</evidence>
<sequence>MALDSVDPPEFFDARRRSFGSNAQTYDEVRPDWPAPVMQWLTDDRAVPGRVLDVGCGTGKGSRTLLADGHEVVAVDPSLDMLQVLQTWRDAQPVPAQARLSIREGRAEALPLTDDHVDAAVCLQAWHWVDATQAAAEIARVLRPGGTFGLAWMAWLGDERWRDELAEIIGDPDLADAARQVIAGDYPFELEVEAFDGFEFAQFPHHVRQSVDDFVLHVSSWSAVAVSDDRERILARVRELAVRVCDADGTVTFDHMALCGRATMAV</sequence>
<comment type="caution">
    <text evidence="5">The sequence shown here is derived from an EMBL/GenBank/DDBJ whole genome shotgun (WGS) entry which is preliminary data.</text>
</comment>
<comment type="similarity">
    <text evidence="1">Belongs to the methyltransferase superfamily.</text>
</comment>
<dbReference type="SUPFAM" id="SSF53335">
    <property type="entry name" value="S-adenosyl-L-methionine-dependent methyltransferases"/>
    <property type="match status" value="1"/>
</dbReference>
<dbReference type="GO" id="GO:0008757">
    <property type="term" value="F:S-adenosylmethionine-dependent methyltransferase activity"/>
    <property type="evidence" value="ECO:0007669"/>
    <property type="project" value="InterPro"/>
</dbReference>
<evidence type="ECO:0000313" key="6">
    <source>
        <dbReference type="Proteomes" id="UP000557772"/>
    </source>
</evidence>
<proteinExistence type="inferred from homology"/>
<evidence type="ECO:0000256" key="2">
    <source>
        <dbReference type="ARBA" id="ARBA00022603"/>
    </source>
</evidence>
<dbReference type="CDD" id="cd02440">
    <property type="entry name" value="AdoMet_MTases"/>
    <property type="match status" value="1"/>
</dbReference>
<dbReference type="InterPro" id="IPR051052">
    <property type="entry name" value="Diverse_substrate_MTase"/>
</dbReference>
<keyword evidence="2 5" id="KW-0489">Methyltransferase</keyword>
<dbReference type="Pfam" id="PF08241">
    <property type="entry name" value="Methyltransf_11"/>
    <property type="match status" value="1"/>
</dbReference>
<gene>
    <name evidence="5" type="ORF">HJ588_14750</name>
</gene>
<keyword evidence="6" id="KW-1185">Reference proteome</keyword>
<accession>A0A849ALZ2</accession>
<organism evidence="5 6">
    <name type="scientific">Flexivirga aerilata</name>
    <dbReference type="NCBI Taxonomy" id="1656889"/>
    <lineage>
        <taxon>Bacteria</taxon>
        <taxon>Bacillati</taxon>
        <taxon>Actinomycetota</taxon>
        <taxon>Actinomycetes</taxon>
        <taxon>Micrococcales</taxon>
        <taxon>Dermacoccaceae</taxon>
        <taxon>Flexivirga</taxon>
    </lineage>
</organism>